<proteinExistence type="predicted"/>
<evidence type="ECO:0000256" key="6">
    <source>
        <dbReference type="ARBA" id="ARBA00022741"/>
    </source>
</evidence>
<feature type="transmembrane region" description="Helical" evidence="12">
    <location>
        <begin position="13"/>
        <end position="33"/>
    </location>
</feature>
<keyword evidence="11" id="KW-0175">Coiled coil</keyword>
<comment type="caution">
    <text evidence="16">The sequence shown here is derived from an EMBL/GenBank/DDBJ whole genome shotgun (WGS) entry which is preliminary data.</text>
</comment>
<reference evidence="16 17" key="1">
    <citation type="submission" date="2022-11" db="EMBL/GenBank/DDBJ databases">
        <title>Desulfobotulus tamanensis H1 sp. nov. - anaerobic, alkaliphilic, sulphate reducing bacterium isolated from terrestrial mud volcano.</title>
        <authorList>
            <person name="Frolova A."/>
            <person name="Merkel A.Y."/>
            <person name="Slobodkin A.I."/>
        </authorList>
    </citation>
    <scope>NUCLEOTIDE SEQUENCE [LARGE SCALE GENOMIC DNA]</scope>
    <source>
        <strain evidence="16 17">H1</strain>
    </source>
</reference>
<dbReference type="PRINTS" id="PR00344">
    <property type="entry name" value="BCTRLSENSOR"/>
</dbReference>
<dbReference type="RefSeq" id="WP_265423522.1">
    <property type="nucleotide sequence ID" value="NZ_JAPFPW010000001.1"/>
</dbReference>
<dbReference type="SUPFAM" id="SSF55785">
    <property type="entry name" value="PYP-like sensor domain (PAS domain)"/>
    <property type="match status" value="1"/>
</dbReference>
<dbReference type="PROSITE" id="PS50885">
    <property type="entry name" value="HAMP"/>
    <property type="match status" value="1"/>
</dbReference>
<dbReference type="SMART" id="SM00388">
    <property type="entry name" value="HisKA"/>
    <property type="match status" value="1"/>
</dbReference>
<dbReference type="SUPFAM" id="SSF55874">
    <property type="entry name" value="ATPase domain of HSP90 chaperone/DNA topoisomerase II/histidine kinase"/>
    <property type="match status" value="1"/>
</dbReference>
<dbReference type="SMART" id="SM00448">
    <property type="entry name" value="REC"/>
    <property type="match status" value="1"/>
</dbReference>
<accession>A0ABT3N5C6</accession>
<dbReference type="InterPro" id="IPR011006">
    <property type="entry name" value="CheY-like_superfamily"/>
</dbReference>
<dbReference type="Pfam" id="PF00512">
    <property type="entry name" value="HisKA"/>
    <property type="match status" value="1"/>
</dbReference>
<evidence type="ECO:0000256" key="7">
    <source>
        <dbReference type="ARBA" id="ARBA00022777"/>
    </source>
</evidence>
<evidence type="ECO:0000313" key="17">
    <source>
        <dbReference type="Proteomes" id="UP001209681"/>
    </source>
</evidence>
<keyword evidence="7" id="KW-0418">Kinase</keyword>
<dbReference type="InterPro" id="IPR004358">
    <property type="entry name" value="Sig_transdc_His_kin-like_C"/>
</dbReference>
<gene>
    <name evidence="16" type="ORF">OOT00_01510</name>
</gene>
<dbReference type="PANTHER" id="PTHR43065">
    <property type="entry name" value="SENSOR HISTIDINE KINASE"/>
    <property type="match status" value="1"/>
</dbReference>
<name>A0ABT3N5C6_9BACT</name>
<dbReference type="CDD" id="cd06225">
    <property type="entry name" value="HAMP"/>
    <property type="match status" value="1"/>
</dbReference>
<keyword evidence="6" id="KW-0547">Nucleotide-binding</keyword>
<evidence type="ECO:0000259" key="14">
    <source>
        <dbReference type="PROSITE" id="PS50110"/>
    </source>
</evidence>
<feature type="domain" description="HAMP" evidence="15">
    <location>
        <begin position="174"/>
        <end position="220"/>
    </location>
</feature>
<dbReference type="InterPro" id="IPR003660">
    <property type="entry name" value="HAMP_dom"/>
</dbReference>
<evidence type="ECO:0000256" key="2">
    <source>
        <dbReference type="ARBA" id="ARBA00004370"/>
    </source>
</evidence>
<dbReference type="InterPro" id="IPR003661">
    <property type="entry name" value="HisK_dim/P_dom"/>
</dbReference>
<dbReference type="SUPFAM" id="SSF47384">
    <property type="entry name" value="Homodimeric domain of signal transducing histidine kinase"/>
    <property type="match status" value="1"/>
</dbReference>
<evidence type="ECO:0000256" key="1">
    <source>
        <dbReference type="ARBA" id="ARBA00000085"/>
    </source>
</evidence>
<evidence type="ECO:0000256" key="10">
    <source>
        <dbReference type="PROSITE-ProRule" id="PRU00169"/>
    </source>
</evidence>
<evidence type="ECO:0000256" key="8">
    <source>
        <dbReference type="ARBA" id="ARBA00022840"/>
    </source>
</evidence>
<dbReference type="InterPro" id="IPR036890">
    <property type="entry name" value="HATPase_C_sf"/>
</dbReference>
<dbReference type="SUPFAM" id="SSF52172">
    <property type="entry name" value="CheY-like"/>
    <property type="match status" value="1"/>
</dbReference>
<sequence length="742" mass="83165">MHPAPKRSISRDLSISVFLMVMLLQAPLVFYYFTREARQITTLFHAQTADNAQRLTQILADPLWQLDKEQIERIALAFTHNEPMTGIRISDMEGRVLFDAIPEGMHRDSLQTITTSVINKNEIIGFVDLHISSDPYRENLARLRNQTLWILGISFLGIYIGTWLLSLLFFRPLLRSLGEGLERIGKGRYDHAFTAIRHKEMQVLATTFQDMATRIRARENVLQMMNRELQAEVRERKKAEEEARKSEARRAILLDAIPDLIFQFDTEGKFLDFQGNKNHLYLNANTFLHKKAQDVFPSSIASQIKTNIHLALRTQRPVLFEYALPIKKNIIEHFETRMVAATPGTVMAIVRNISSRVRAEGQRKRLEDQLTRAQKMEAVGMLAGGVAHDLNNVLSGLVSYPELLLQDLPEDSPMRRRIAIIQKSGQRAAQIVQDLLTLARRGVSVEDTVQLNTVILDYLSTPEHEKLCAFHPNVHIETRLDPALDLILGSGLHLGKMLMNLVSNAAEAMPGGGMISIRTLTIPEASTAFPHGAVLLQIQDTGMGIAPEDKEKIFEPFYTKKVMGRSGTGLGMAVVWSTVQDHHGQIYLESEPGKGCTFSIHLPVTPGLTISSEETIRDPEGCGQHILVIDDLAEQREITTLVLEKLRYRVTAVASGEEALAMLPSLTPDLVLLDMIMGHKGMDGLDCFLHMRTLIPDLKVLILTGFSENDRMKEALAMGAVGLVKKPYTFSCLARGVHRALC</sequence>
<keyword evidence="12" id="KW-0472">Membrane</keyword>
<dbReference type="SMART" id="SM00387">
    <property type="entry name" value="HATPase_c"/>
    <property type="match status" value="1"/>
</dbReference>
<protein>
    <recommendedName>
        <fullName evidence="3">histidine kinase</fullName>
        <ecNumber evidence="3">2.7.13.3</ecNumber>
    </recommendedName>
</protein>
<dbReference type="CDD" id="cd00156">
    <property type="entry name" value="REC"/>
    <property type="match status" value="1"/>
</dbReference>
<evidence type="ECO:0000259" key="15">
    <source>
        <dbReference type="PROSITE" id="PS50885"/>
    </source>
</evidence>
<dbReference type="PANTHER" id="PTHR43065:SF46">
    <property type="entry name" value="C4-DICARBOXYLATE TRANSPORT SENSOR PROTEIN DCTB"/>
    <property type="match status" value="1"/>
</dbReference>
<keyword evidence="8 16" id="KW-0067">ATP-binding</keyword>
<dbReference type="PROSITE" id="PS50110">
    <property type="entry name" value="RESPONSE_REGULATORY"/>
    <property type="match status" value="1"/>
</dbReference>
<dbReference type="EMBL" id="JAPFPW010000001">
    <property type="protein sequence ID" value="MCW7752659.1"/>
    <property type="molecule type" value="Genomic_DNA"/>
</dbReference>
<feature type="modified residue" description="4-aspartylphosphate" evidence="10">
    <location>
        <position position="674"/>
    </location>
</feature>
<dbReference type="EC" id="2.7.13.3" evidence="3"/>
<evidence type="ECO:0000256" key="4">
    <source>
        <dbReference type="ARBA" id="ARBA00022553"/>
    </source>
</evidence>
<evidence type="ECO:0000256" key="11">
    <source>
        <dbReference type="SAM" id="Coils"/>
    </source>
</evidence>
<feature type="domain" description="Histidine kinase" evidence="13">
    <location>
        <begin position="385"/>
        <end position="606"/>
    </location>
</feature>
<comment type="catalytic activity">
    <reaction evidence="1">
        <text>ATP + protein L-histidine = ADP + protein N-phospho-L-histidine.</text>
        <dbReference type="EC" id="2.7.13.3"/>
    </reaction>
</comment>
<dbReference type="InterPro" id="IPR003594">
    <property type="entry name" value="HATPase_dom"/>
</dbReference>
<dbReference type="InterPro" id="IPR036097">
    <property type="entry name" value="HisK_dim/P_sf"/>
</dbReference>
<dbReference type="Pfam" id="PF02518">
    <property type="entry name" value="HATPase_c"/>
    <property type="match status" value="1"/>
</dbReference>
<dbReference type="Gene3D" id="3.30.565.10">
    <property type="entry name" value="Histidine kinase-like ATPase, C-terminal domain"/>
    <property type="match status" value="1"/>
</dbReference>
<keyword evidence="12" id="KW-0812">Transmembrane</keyword>
<keyword evidence="9" id="KW-0902">Two-component regulatory system</keyword>
<dbReference type="InterPro" id="IPR035965">
    <property type="entry name" value="PAS-like_dom_sf"/>
</dbReference>
<feature type="transmembrane region" description="Helical" evidence="12">
    <location>
        <begin position="147"/>
        <end position="170"/>
    </location>
</feature>
<comment type="subcellular location">
    <subcellularLocation>
        <location evidence="2">Membrane</location>
    </subcellularLocation>
</comment>
<dbReference type="Pfam" id="PF00072">
    <property type="entry name" value="Response_reg"/>
    <property type="match status" value="1"/>
</dbReference>
<evidence type="ECO:0000256" key="5">
    <source>
        <dbReference type="ARBA" id="ARBA00022679"/>
    </source>
</evidence>
<evidence type="ECO:0000256" key="12">
    <source>
        <dbReference type="SAM" id="Phobius"/>
    </source>
</evidence>
<dbReference type="Gene3D" id="3.30.450.20">
    <property type="entry name" value="PAS domain"/>
    <property type="match status" value="1"/>
</dbReference>
<dbReference type="Gene3D" id="3.40.50.2300">
    <property type="match status" value="1"/>
</dbReference>
<feature type="domain" description="Response regulatory" evidence="14">
    <location>
        <begin position="625"/>
        <end position="741"/>
    </location>
</feature>
<organism evidence="16 17">
    <name type="scientific">Desulfobotulus pelophilus</name>
    <dbReference type="NCBI Taxonomy" id="2823377"/>
    <lineage>
        <taxon>Bacteria</taxon>
        <taxon>Pseudomonadati</taxon>
        <taxon>Thermodesulfobacteriota</taxon>
        <taxon>Desulfobacteria</taxon>
        <taxon>Desulfobacterales</taxon>
        <taxon>Desulfobacteraceae</taxon>
        <taxon>Desulfobotulus</taxon>
    </lineage>
</organism>
<dbReference type="GO" id="GO:0005524">
    <property type="term" value="F:ATP binding"/>
    <property type="evidence" value="ECO:0007669"/>
    <property type="project" value="UniProtKB-KW"/>
</dbReference>
<keyword evidence="4 10" id="KW-0597">Phosphoprotein</keyword>
<keyword evidence="12" id="KW-1133">Transmembrane helix</keyword>
<evidence type="ECO:0000259" key="13">
    <source>
        <dbReference type="PROSITE" id="PS50109"/>
    </source>
</evidence>
<keyword evidence="5" id="KW-0808">Transferase</keyword>
<evidence type="ECO:0000313" key="16">
    <source>
        <dbReference type="EMBL" id="MCW7752659.1"/>
    </source>
</evidence>
<dbReference type="Gene3D" id="6.10.340.10">
    <property type="match status" value="1"/>
</dbReference>
<evidence type="ECO:0000256" key="9">
    <source>
        <dbReference type="ARBA" id="ARBA00023012"/>
    </source>
</evidence>
<dbReference type="CDD" id="cd00082">
    <property type="entry name" value="HisKA"/>
    <property type="match status" value="1"/>
</dbReference>
<dbReference type="Proteomes" id="UP001209681">
    <property type="component" value="Unassembled WGS sequence"/>
</dbReference>
<dbReference type="PROSITE" id="PS50109">
    <property type="entry name" value="HIS_KIN"/>
    <property type="match status" value="1"/>
</dbReference>
<feature type="coiled-coil region" evidence="11">
    <location>
        <begin position="222"/>
        <end position="256"/>
    </location>
</feature>
<dbReference type="InterPro" id="IPR001789">
    <property type="entry name" value="Sig_transdc_resp-reg_receiver"/>
</dbReference>
<dbReference type="InterPro" id="IPR005467">
    <property type="entry name" value="His_kinase_dom"/>
</dbReference>
<dbReference type="Gene3D" id="1.10.287.130">
    <property type="match status" value="1"/>
</dbReference>
<keyword evidence="17" id="KW-1185">Reference proteome</keyword>
<evidence type="ECO:0000256" key="3">
    <source>
        <dbReference type="ARBA" id="ARBA00012438"/>
    </source>
</evidence>